<protein>
    <recommendedName>
        <fullName evidence="2">Swiss Army Knife 2H phosphoesterase domain-containing protein</fullName>
    </recommendedName>
</protein>
<evidence type="ECO:0000256" key="1">
    <source>
        <dbReference type="SAM" id="Phobius"/>
    </source>
</evidence>
<dbReference type="Pfam" id="PF22547">
    <property type="entry name" value="2H-SAK"/>
    <property type="match status" value="1"/>
</dbReference>
<evidence type="ECO:0000313" key="3">
    <source>
        <dbReference type="EMBL" id="GAN07039.1"/>
    </source>
</evidence>
<feature type="domain" description="Swiss Army Knife 2H phosphoesterase" evidence="2">
    <location>
        <begin position="110"/>
        <end position="243"/>
    </location>
</feature>
<reference evidence="3" key="1">
    <citation type="submission" date="2014-09" db="EMBL/GenBank/DDBJ databases">
        <title>Draft genome sequence of an oleaginous Mucoromycotina fungus Mucor ambiguus NBRC6742.</title>
        <authorList>
            <person name="Takeda I."/>
            <person name="Yamane N."/>
            <person name="Morita T."/>
            <person name="Tamano K."/>
            <person name="Machida M."/>
            <person name="Baker S."/>
            <person name="Koike H."/>
        </authorList>
    </citation>
    <scope>NUCLEOTIDE SEQUENCE</scope>
    <source>
        <strain evidence="3">NBRC 6742</strain>
    </source>
</reference>
<name>A0A0C9MI57_9FUNG</name>
<keyword evidence="1" id="KW-0812">Transmembrane</keyword>
<keyword evidence="1" id="KW-1133">Transmembrane helix</keyword>
<feature type="transmembrane region" description="Helical" evidence="1">
    <location>
        <begin position="36"/>
        <end position="61"/>
    </location>
</feature>
<accession>A0A0C9MI57</accession>
<keyword evidence="4" id="KW-1185">Reference proteome</keyword>
<organism evidence="3">
    <name type="scientific">Mucor ambiguus</name>
    <dbReference type="NCBI Taxonomy" id="91626"/>
    <lineage>
        <taxon>Eukaryota</taxon>
        <taxon>Fungi</taxon>
        <taxon>Fungi incertae sedis</taxon>
        <taxon>Mucoromycota</taxon>
        <taxon>Mucoromycotina</taxon>
        <taxon>Mucoromycetes</taxon>
        <taxon>Mucorales</taxon>
        <taxon>Mucorineae</taxon>
        <taxon>Mucoraceae</taxon>
        <taxon>Mucor</taxon>
    </lineage>
</organism>
<dbReference type="InterPro" id="IPR054498">
    <property type="entry name" value="2H-SAK"/>
</dbReference>
<evidence type="ECO:0000313" key="4">
    <source>
        <dbReference type="Proteomes" id="UP000053815"/>
    </source>
</evidence>
<dbReference type="Proteomes" id="UP000053815">
    <property type="component" value="Unassembled WGS sequence"/>
</dbReference>
<dbReference type="AlphaFoldDB" id="A0A0C9MI57"/>
<dbReference type="OrthoDB" id="5545695at2759"/>
<evidence type="ECO:0000259" key="2">
    <source>
        <dbReference type="Pfam" id="PF22547"/>
    </source>
</evidence>
<gene>
    <name evidence="3" type="ORF">MAM1_0145c06529</name>
</gene>
<keyword evidence="1" id="KW-0472">Membrane</keyword>
<dbReference type="EMBL" id="DF836434">
    <property type="protein sequence ID" value="GAN07039.1"/>
    <property type="molecule type" value="Genomic_DNA"/>
</dbReference>
<sequence length="266" mass="29110">MAINVRFDWPGCGNAMFVGHSGTVLFKFASSFISSLYFFLYIVYLLVTMKLNLIVLVAALVGSTFAKPNTQAVKQTPLGVPYQGDAIQINKKVLSTKKIPFQSHPAGNASWLGMNFDFQYVKPVFDILNSTQVPLLNRGESHITVISPPEFGVLAAAGITIDQVNQIALKEKIQSSKVKIVCLGKEDVSGKIVYQLVVSAPNLVNIREKVFQLFAKQGGNTALFDPSAFWPHITVGFTSGDLFIQDGVYKGANVCYRPISLKSKVK</sequence>
<proteinExistence type="predicted"/>